<sequence length="415" mass="45506">MAGFATLPPELICEIVKCSATPFALELSSTNRRLHAVCTPFVYRDIRLSEEGDLLKLSETLRSRPGLAKLVRKISIECDEELFTARLRRNKGPTFRRVKCAAAIGSLENLERLTLRPCLMMPLLPAGAFPKLRKLVTRFSPHLAPFLETHPTIQVLHIDTEDTDAGEGAEMASVVLPALREFTGPAVVAAAVIPGSRVAAPTIRWDDPATPAPAAAARIARLARAQAHLTELSSLTTAWNAPVLALARALPHLTVLRVANLAPGLQRAAHRAFRAALAGALAHLPCLVTLDVAAPTYGRVQTRAELGGEWRDLRAWRGLCPSLRRCTLLSRIAWERLPAAPDLWFPVNAGDTLDCDPSQFLQWFRGAIWRTGAETRERYEALLCEWFPEEMAELDRKLIQVSYAADGGVTVSISC</sequence>
<name>A0AAD6TSB8_9AGAR</name>
<evidence type="ECO:0000313" key="1">
    <source>
        <dbReference type="EMBL" id="KAJ7077549.1"/>
    </source>
</evidence>
<protein>
    <recommendedName>
        <fullName evidence="3">F-box domain-containing protein</fullName>
    </recommendedName>
</protein>
<accession>A0AAD6TSB8</accession>
<evidence type="ECO:0008006" key="3">
    <source>
        <dbReference type="Google" id="ProtNLM"/>
    </source>
</evidence>
<reference evidence="1" key="1">
    <citation type="submission" date="2023-03" db="EMBL/GenBank/DDBJ databases">
        <title>Massive genome expansion in bonnet fungi (Mycena s.s.) driven by repeated elements and novel gene families across ecological guilds.</title>
        <authorList>
            <consortium name="Lawrence Berkeley National Laboratory"/>
            <person name="Harder C.B."/>
            <person name="Miyauchi S."/>
            <person name="Viragh M."/>
            <person name="Kuo A."/>
            <person name="Thoen E."/>
            <person name="Andreopoulos B."/>
            <person name="Lu D."/>
            <person name="Skrede I."/>
            <person name="Drula E."/>
            <person name="Henrissat B."/>
            <person name="Morin E."/>
            <person name="Kohler A."/>
            <person name="Barry K."/>
            <person name="LaButti K."/>
            <person name="Morin E."/>
            <person name="Salamov A."/>
            <person name="Lipzen A."/>
            <person name="Mereny Z."/>
            <person name="Hegedus B."/>
            <person name="Baldrian P."/>
            <person name="Stursova M."/>
            <person name="Weitz H."/>
            <person name="Taylor A."/>
            <person name="Grigoriev I.V."/>
            <person name="Nagy L.G."/>
            <person name="Martin F."/>
            <person name="Kauserud H."/>
        </authorList>
    </citation>
    <scope>NUCLEOTIDE SEQUENCE</scope>
    <source>
        <strain evidence="1">CBHHK173m</strain>
    </source>
</reference>
<gene>
    <name evidence="1" type="ORF">B0H15DRAFT_1026163</name>
</gene>
<keyword evidence="2" id="KW-1185">Reference proteome</keyword>
<dbReference type="Proteomes" id="UP001222325">
    <property type="component" value="Unassembled WGS sequence"/>
</dbReference>
<comment type="caution">
    <text evidence="1">The sequence shown here is derived from an EMBL/GenBank/DDBJ whole genome shotgun (WGS) entry which is preliminary data.</text>
</comment>
<proteinExistence type="predicted"/>
<dbReference type="EMBL" id="JARJCN010000072">
    <property type="protein sequence ID" value="KAJ7077549.1"/>
    <property type="molecule type" value="Genomic_DNA"/>
</dbReference>
<dbReference type="AlphaFoldDB" id="A0AAD6TSB8"/>
<evidence type="ECO:0000313" key="2">
    <source>
        <dbReference type="Proteomes" id="UP001222325"/>
    </source>
</evidence>
<organism evidence="1 2">
    <name type="scientific">Mycena belliarum</name>
    <dbReference type="NCBI Taxonomy" id="1033014"/>
    <lineage>
        <taxon>Eukaryota</taxon>
        <taxon>Fungi</taxon>
        <taxon>Dikarya</taxon>
        <taxon>Basidiomycota</taxon>
        <taxon>Agaricomycotina</taxon>
        <taxon>Agaricomycetes</taxon>
        <taxon>Agaricomycetidae</taxon>
        <taxon>Agaricales</taxon>
        <taxon>Marasmiineae</taxon>
        <taxon>Mycenaceae</taxon>
        <taxon>Mycena</taxon>
    </lineage>
</organism>